<comment type="subunit">
    <text evidence="8">Forms a stable energy-coupling factor (ECF) transporter complex composed of 2 membrane-embedded substrate-binding proteins (S component), 2 ATP-binding proteins (A component) and 2 transmembrane proteins (T component).</text>
</comment>
<dbReference type="InterPro" id="IPR003439">
    <property type="entry name" value="ABC_transporter-like_ATP-bd"/>
</dbReference>
<dbReference type="EC" id="7.-.-.-" evidence="8"/>
<dbReference type="NCBIfam" id="TIGR04521">
    <property type="entry name" value="ECF_ATPase_2"/>
    <property type="match status" value="1"/>
</dbReference>
<keyword evidence="6" id="KW-1278">Translocase</keyword>
<evidence type="ECO:0000256" key="2">
    <source>
        <dbReference type="ARBA" id="ARBA00022448"/>
    </source>
</evidence>
<evidence type="ECO:0000313" key="10">
    <source>
        <dbReference type="EMBL" id="MBU5591774.1"/>
    </source>
</evidence>
<dbReference type="PANTHER" id="PTHR43553">
    <property type="entry name" value="HEAVY METAL TRANSPORTER"/>
    <property type="match status" value="1"/>
</dbReference>
<reference evidence="10 11" key="1">
    <citation type="submission" date="2021-06" db="EMBL/GenBank/DDBJ databases">
        <authorList>
            <person name="Sun Q."/>
            <person name="Li D."/>
        </authorList>
    </citation>
    <scope>NUCLEOTIDE SEQUENCE [LARGE SCALE GENOMIC DNA]</scope>
    <source>
        <strain evidence="10 11">MSJ-4</strain>
    </source>
</reference>
<dbReference type="InterPro" id="IPR050095">
    <property type="entry name" value="ECF_ABC_transporter_ATP-bd"/>
</dbReference>
<keyword evidence="4 8" id="KW-0547">Nucleotide-binding</keyword>
<dbReference type="PROSITE" id="PS50893">
    <property type="entry name" value="ABC_TRANSPORTER_2"/>
    <property type="match status" value="1"/>
</dbReference>
<accession>A0ABS6F1L4</accession>
<dbReference type="NCBIfam" id="TIGR04520">
    <property type="entry name" value="ECF_ATPase_1"/>
    <property type="match status" value="1"/>
</dbReference>
<dbReference type="PANTHER" id="PTHR43553:SF27">
    <property type="entry name" value="ENERGY-COUPLING FACTOR TRANSPORTER ATP-BINDING PROTEIN ECFA2"/>
    <property type="match status" value="1"/>
</dbReference>
<evidence type="ECO:0000256" key="1">
    <source>
        <dbReference type="ARBA" id="ARBA00004202"/>
    </source>
</evidence>
<dbReference type="Gene3D" id="3.40.50.300">
    <property type="entry name" value="P-loop containing nucleotide triphosphate hydrolases"/>
    <property type="match status" value="1"/>
</dbReference>
<gene>
    <name evidence="10" type="ORF">KQI89_08350</name>
</gene>
<dbReference type="InterPro" id="IPR030946">
    <property type="entry name" value="EcfA2"/>
</dbReference>
<dbReference type="InterPro" id="IPR003593">
    <property type="entry name" value="AAA+_ATPase"/>
</dbReference>
<keyword evidence="10" id="KW-0378">Hydrolase</keyword>
<proteinExistence type="inferred from homology"/>
<evidence type="ECO:0000256" key="7">
    <source>
        <dbReference type="ARBA" id="ARBA00023136"/>
    </source>
</evidence>
<evidence type="ECO:0000256" key="6">
    <source>
        <dbReference type="ARBA" id="ARBA00022967"/>
    </source>
</evidence>
<comment type="caution">
    <text evidence="10">The sequence shown here is derived from an EMBL/GenBank/DDBJ whole genome shotgun (WGS) entry which is preliminary data.</text>
</comment>
<protein>
    <recommendedName>
        <fullName evidence="8">Energy-coupling factor transporter ATP-binding protein EcfA2</fullName>
        <ecNumber evidence="8">7.-.-.-</ecNumber>
    </recommendedName>
</protein>
<dbReference type="InterPro" id="IPR030947">
    <property type="entry name" value="EcfA_1"/>
</dbReference>
<dbReference type="EMBL" id="JAHLQL010000002">
    <property type="protein sequence ID" value="MBU5591774.1"/>
    <property type="molecule type" value="Genomic_DNA"/>
</dbReference>
<organism evidence="10 11">
    <name type="scientific">Clostridium simiarum</name>
    <dbReference type="NCBI Taxonomy" id="2841506"/>
    <lineage>
        <taxon>Bacteria</taxon>
        <taxon>Bacillati</taxon>
        <taxon>Bacillota</taxon>
        <taxon>Clostridia</taxon>
        <taxon>Eubacteriales</taxon>
        <taxon>Clostridiaceae</taxon>
        <taxon>Clostridium</taxon>
    </lineage>
</organism>
<dbReference type="Proteomes" id="UP000736583">
    <property type="component" value="Unassembled WGS sequence"/>
</dbReference>
<keyword evidence="2 8" id="KW-0813">Transport</keyword>
<feature type="domain" description="ABC transporter" evidence="9">
    <location>
        <begin position="3"/>
        <end position="245"/>
    </location>
</feature>
<dbReference type="InterPro" id="IPR017871">
    <property type="entry name" value="ABC_transporter-like_CS"/>
</dbReference>
<dbReference type="PROSITE" id="PS00211">
    <property type="entry name" value="ABC_TRANSPORTER_1"/>
    <property type="match status" value="1"/>
</dbReference>
<name>A0ABS6F1L4_9CLOT</name>
<dbReference type="CDD" id="cd03225">
    <property type="entry name" value="ABC_cobalt_CbiO_domain1"/>
    <property type="match status" value="1"/>
</dbReference>
<evidence type="ECO:0000256" key="8">
    <source>
        <dbReference type="RuleBase" id="RU365104"/>
    </source>
</evidence>
<dbReference type="SMART" id="SM00382">
    <property type="entry name" value="AAA"/>
    <property type="match status" value="1"/>
</dbReference>
<keyword evidence="7 8" id="KW-0472">Membrane</keyword>
<comment type="similarity">
    <text evidence="8">Belongs to the ABC transporter superfamily. Energy-coupling factor EcfA family.</text>
</comment>
<dbReference type="InterPro" id="IPR015856">
    <property type="entry name" value="ABC_transpr_CbiO/EcfA_su"/>
</dbReference>
<dbReference type="NCBIfam" id="NF010158">
    <property type="entry name" value="PRK13637.1"/>
    <property type="match status" value="1"/>
</dbReference>
<sequence>MSIKIENLTHIYMKNSPFEKKALDDVSLELNDGEFIALIGHTGSGKSTLIQHLNGLLKPNSGKIIIDEKDILKKGVKLSEVRKKVGLVFQYPEYQLFEETIEKDIAFGPKNLGLDDDEILKRVKRAMKMVGLDYEEYRNKSPFDLSGGQKRRVAIAGVVAMEPKILILDEPTAGLDPKGRDEILGQIKELHKDYNMTIILVSHSMEDVAKVADRVIVMSKGKCILDGQPKEVFKEIDTLENVGLAAPQVTYLVKELRNKGMDIPEEIFTVNQAKEAILKIIASSKNVGL</sequence>
<dbReference type="RefSeq" id="WP_032120427.1">
    <property type="nucleotide sequence ID" value="NZ_JAHLQL010000002.1"/>
</dbReference>
<dbReference type="GO" id="GO:0016787">
    <property type="term" value="F:hydrolase activity"/>
    <property type="evidence" value="ECO:0007669"/>
    <property type="project" value="UniProtKB-KW"/>
</dbReference>
<comment type="subcellular location">
    <subcellularLocation>
        <location evidence="1 8">Cell membrane</location>
        <topology evidence="1 8">Peripheral membrane protein</topology>
    </subcellularLocation>
</comment>
<dbReference type="Pfam" id="PF00005">
    <property type="entry name" value="ABC_tran"/>
    <property type="match status" value="1"/>
</dbReference>
<dbReference type="InterPro" id="IPR027417">
    <property type="entry name" value="P-loop_NTPase"/>
</dbReference>
<evidence type="ECO:0000256" key="5">
    <source>
        <dbReference type="ARBA" id="ARBA00022840"/>
    </source>
</evidence>
<evidence type="ECO:0000256" key="3">
    <source>
        <dbReference type="ARBA" id="ARBA00022475"/>
    </source>
</evidence>
<keyword evidence="3 8" id="KW-1003">Cell membrane</keyword>
<evidence type="ECO:0000256" key="4">
    <source>
        <dbReference type="ARBA" id="ARBA00022741"/>
    </source>
</evidence>
<keyword evidence="11" id="KW-1185">Reference proteome</keyword>
<comment type="function">
    <text evidence="8">ATP-binding (A) component of a common energy-coupling factor (ECF) ABC-transporter complex.</text>
</comment>
<dbReference type="SUPFAM" id="SSF52540">
    <property type="entry name" value="P-loop containing nucleoside triphosphate hydrolases"/>
    <property type="match status" value="1"/>
</dbReference>
<keyword evidence="5 8" id="KW-0067">ATP-binding</keyword>
<evidence type="ECO:0000313" key="11">
    <source>
        <dbReference type="Proteomes" id="UP000736583"/>
    </source>
</evidence>
<evidence type="ECO:0000259" key="9">
    <source>
        <dbReference type="PROSITE" id="PS50893"/>
    </source>
</evidence>